<feature type="domain" description="Glycoside hydrolase family 5" evidence="5">
    <location>
        <begin position="15"/>
        <end position="321"/>
    </location>
</feature>
<accession>A0A068V8J1</accession>
<organism evidence="6 7">
    <name type="scientific">Coffea canephora</name>
    <name type="common">Robusta coffee</name>
    <dbReference type="NCBI Taxonomy" id="49390"/>
    <lineage>
        <taxon>Eukaryota</taxon>
        <taxon>Viridiplantae</taxon>
        <taxon>Streptophyta</taxon>
        <taxon>Embryophyta</taxon>
        <taxon>Tracheophyta</taxon>
        <taxon>Spermatophyta</taxon>
        <taxon>Magnoliopsida</taxon>
        <taxon>eudicotyledons</taxon>
        <taxon>Gunneridae</taxon>
        <taxon>Pentapetalae</taxon>
        <taxon>asterids</taxon>
        <taxon>lamiids</taxon>
        <taxon>Gentianales</taxon>
        <taxon>Rubiaceae</taxon>
        <taxon>Ixoroideae</taxon>
        <taxon>Gardenieae complex</taxon>
        <taxon>Bertiereae - Coffeeae clade</taxon>
        <taxon>Coffeeae</taxon>
        <taxon>Coffea</taxon>
    </lineage>
</organism>
<dbReference type="InterPro" id="IPR017853">
    <property type="entry name" value="GH"/>
</dbReference>
<dbReference type="GO" id="GO:0004553">
    <property type="term" value="F:hydrolase activity, hydrolyzing O-glycosyl compounds"/>
    <property type="evidence" value="ECO:0007669"/>
    <property type="project" value="InterPro"/>
</dbReference>
<evidence type="ECO:0000256" key="3">
    <source>
        <dbReference type="ARBA" id="ARBA00023295"/>
    </source>
</evidence>
<protein>
    <recommendedName>
        <fullName evidence="5">Glycoside hydrolase family 5 domain-containing protein</fullName>
    </recommendedName>
</protein>
<dbReference type="Proteomes" id="UP000295252">
    <property type="component" value="Chromosome VII"/>
</dbReference>
<dbReference type="SUPFAM" id="SSF51445">
    <property type="entry name" value="(Trans)glycosidases"/>
    <property type="match status" value="1"/>
</dbReference>
<name>A0A068V8J1_COFCA</name>
<dbReference type="Pfam" id="PF00150">
    <property type="entry name" value="Cellulase"/>
    <property type="match status" value="1"/>
</dbReference>
<dbReference type="Gramene" id="CDP16213">
    <property type="protein sequence ID" value="CDP16213"/>
    <property type="gene ID" value="GSCOC_T00017320001"/>
</dbReference>
<evidence type="ECO:0000313" key="7">
    <source>
        <dbReference type="Proteomes" id="UP000295252"/>
    </source>
</evidence>
<dbReference type="InterPro" id="IPR001547">
    <property type="entry name" value="Glyco_hydro_5"/>
</dbReference>
<dbReference type="STRING" id="49390.A0A068V8J1"/>
<dbReference type="EMBL" id="HG739203">
    <property type="protein sequence ID" value="CDP16213.1"/>
    <property type="molecule type" value="Genomic_DNA"/>
</dbReference>
<keyword evidence="7" id="KW-1185">Reference proteome</keyword>
<dbReference type="AlphaFoldDB" id="A0A068V8J1"/>
<evidence type="ECO:0000256" key="4">
    <source>
        <dbReference type="RuleBase" id="RU361153"/>
    </source>
</evidence>
<dbReference type="SUPFAM" id="SSF50370">
    <property type="entry name" value="Ricin B-like lectins"/>
    <property type="match status" value="1"/>
</dbReference>
<proteinExistence type="inferred from homology"/>
<dbReference type="InterPro" id="IPR035992">
    <property type="entry name" value="Ricin_B-like_lectins"/>
</dbReference>
<dbReference type="Gene3D" id="3.20.20.80">
    <property type="entry name" value="Glycosidases"/>
    <property type="match status" value="1"/>
</dbReference>
<evidence type="ECO:0000313" key="6">
    <source>
        <dbReference type="EMBL" id="CDP16213.1"/>
    </source>
</evidence>
<evidence type="ECO:0000256" key="2">
    <source>
        <dbReference type="ARBA" id="ARBA00022801"/>
    </source>
</evidence>
<dbReference type="GO" id="GO:0000272">
    <property type="term" value="P:polysaccharide catabolic process"/>
    <property type="evidence" value="ECO:0007669"/>
    <property type="project" value="InterPro"/>
</dbReference>
<dbReference type="PANTHER" id="PTHR31263:SF0">
    <property type="entry name" value="CELLULASE FAMILY PROTEIN (AFU_ORTHOLOGUE AFUA_5G14560)"/>
    <property type="match status" value="1"/>
</dbReference>
<dbReference type="PhylomeDB" id="A0A068V8J1"/>
<dbReference type="InParanoid" id="A0A068V8J1"/>
<comment type="similarity">
    <text evidence="1 4">Belongs to the glycosyl hydrolase 5 (cellulase A) family.</text>
</comment>
<evidence type="ECO:0000256" key="1">
    <source>
        <dbReference type="ARBA" id="ARBA00005641"/>
    </source>
</evidence>
<reference evidence="7" key="1">
    <citation type="journal article" date="2014" name="Science">
        <title>The coffee genome provides insight into the convergent evolution of caffeine biosynthesis.</title>
        <authorList>
            <person name="Denoeud F."/>
            <person name="Carretero-Paulet L."/>
            <person name="Dereeper A."/>
            <person name="Droc G."/>
            <person name="Guyot R."/>
            <person name="Pietrella M."/>
            <person name="Zheng C."/>
            <person name="Alberti A."/>
            <person name="Anthony F."/>
            <person name="Aprea G."/>
            <person name="Aury J.M."/>
            <person name="Bento P."/>
            <person name="Bernard M."/>
            <person name="Bocs S."/>
            <person name="Campa C."/>
            <person name="Cenci A."/>
            <person name="Combes M.C."/>
            <person name="Crouzillat D."/>
            <person name="Da Silva C."/>
            <person name="Daddiego L."/>
            <person name="De Bellis F."/>
            <person name="Dussert S."/>
            <person name="Garsmeur O."/>
            <person name="Gayraud T."/>
            <person name="Guignon V."/>
            <person name="Jahn K."/>
            <person name="Jamilloux V."/>
            <person name="Joet T."/>
            <person name="Labadie K."/>
            <person name="Lan T."/>
            <person name="Leclercq J."/>
            <person name="Lepelley M."/>
            <person name="Leroy T."/>
            <person name="Li L.T."/>
            <person name="Librado P."/>
            <person name="Lopez L."/>
            <person name="Munoz A."/>
            <person name="Noel B."/>
            <person name="Pallavicini A."/>
            <person name="Perrotta G."/>
            <person name="Poncet V."/>
            <person name="Pot D."/>
            <person name="Priyono X."/>
            <person name="Rigoreau M."/>
            <person name="Rouard M."/>
            <person name="Rozas J."/>
            <person name="Tranchant-Dubreuil C."/>
            <person name="VanBuren R."/>
            <person name="Zhang Q."/>
            <person name="Andrade A.C."/>
            <person name="Argout X."/>
            <person name="Bertrand B."/>
            <person name="de Kochko A."/>
            <person name="Graziosi G."/>
            <person name="Henry R.J."/>
            <person name="Jayarama X."/>
            <person name="Ming R."/>
            <person name="Nagai C."/>
            <person name="Rounsley S."/>
            <person name="Sankoff D."/>
            <person name="Giuliano G."/>
            <person name="Albert V.A."/>
            <person name="Wincker P."/>
            <person name="Lashermes P."/>
        </authorList>
    </citation>
    <scope>NUCLEOTIDE SEQUENCE [LARGE SCALE GENOMIC DNA]</scope>
    <source>
        <strain evidence="7">cv. DH200-94</strain>
    </source>
</reference>
<keyword evidence="3 4" id="KW-0326">Glycosidase</keyword>
<sequence length="479" mass="55018">MVPQRLHKRSLHELALHVSLMGFNCIRLTYATHMFTCYANLTVAQRLQNLNLTNAIAGIKENNPDLLNATVVDAQKAVIEELGLNGVMVLLDNQISKPMWCCNDDDGNGFFGDKYFDPNEWLQCLSLVSTRYKDTQTVIAMSFRNELRGPLQSERVWYQYVEKGAQTIHSGNPNVLVLISSLNYDLDFQGLRNRSFFFFFWQSPKLGTYGKIWNSKHIPDQSNEIIHMRVTHICSRSHLFIEIMNQQFRKLEPYRSNGQFFVNMKRYEVGFLTKGKNPAPLFVTEFGVDQMGENPSDNKLLPCFMAYLARHGLDWALWALQASYYLRDGHQDHDETYGMFNSNWRHLKSLEFHSKLHTITLLTNFGNGLIYPKSDGRSYKILYHLLSGKCARANKSNDIHVSECWEMSKWDHQGEGTPTILQGTRSCLKAIGDGLLVALTIDCKSNQSKWTLASNSQFQLASKHENGTELCLDWDPYHS</sequence>
<dbReference type="OrthoDB" id="442731at2759"/>
<keyword evidence="2 4" id="KW-0378">Hydrolase</keyword>
<gene>
    <name evidence="6" type="ORF">GSCOC_T00017320001</name>
</gene>
<dbReference type="PANTHER" id="PTHR31263">
    <property type="entry name" value="CELLULASE FAMILY PROTEIN (AFU_ORTHOLOGUE AFUA_5G14560)"/>
    <property type="match status" value="1"/>
</dbReference>
<evidence type="ECO:0000259" key="5">
    <source>
        <dbReference type="Pfam" id="PF00150"/>
    </source>
</evidence>
<dbReference type="OMA" id="MFTRPNY"/>